<dbReference type="Pfam" id="PF07366">
    <property type="entry name" value="SnoaL"/>
    <property type="match status" value="1"/>
</dbReference>
<proteinExistence type="predicted"/>
<sequence>MHTRSLVTNLVGGDYQEAEYTEEERRNLDLVRKFRSVPLEERAAYLKPGATVNRVGMASLADLSGLGMGGYRNDSLPDRHDVIEDIVAKGDRVWAVWSLTATHTGELYGFPATGNRIDITEMAIWRFEAGLVAEHWYFADDFALLRQLGAIPEFTDYTELTRGRWRTAD</sequence>
<protein>
    <submittedName>
        <fullName evidence="1">Ester cyclase</fullName>
    </submittedName>
</protein>
<evidence type="ECO:0000313" key="2">
    <source>
        <dbReference type="Proteomes" id="UP001330812"/>
    </source>
</evidence>
<organism evidence="1 2">
    <name type="scientific">Amycolatopsis rhabdoformis</name>
    <dbReference type="NCBI Taxonomy" id="1448059"/>
    <lineage>
        <taxon>Bacteria</taxon>
        <taxon>Bacillati</taxon>
        <taxon>Actinomycetota</taxon>
        <taxon>Actinomycetes</taxon>
        <taxon>Pseudonocardiales</taxon>
        <taxon>Pseudonocardiaceae</taxon>
        <taxon>Amycolatopsis</taxon>
    </lineage>
</organism>
<dbReference type="PANTHER" id="PTHR38436">
    <property type="entry name" value="POLYKETIDE CYCLASE SNOAL-LIKE DOMAIN"/>
    <property type="match status" value="1"/>
</dbReference>
<reference evidence="1 2" key="1">
    <citation type="journal article" date="2015" name="Int. J. Syst. Evol. Microbiol.">
        <title>Amycolatopsis rhabdoformis sp. nov., an actinomycete isolated from a tropical forest soil.</title>
        <authorList>
            <person name="Souza W.R."/>
            <person name="Silva R.E."/>
            <person name="Goodfellow M."/>
            <person name="Busarakam K."/>
            <person name="Figueiro F.S."/>
            <person name="Ferreira D."/>
            <person name="Rodrigues-Filho E."/>
            <person name="Moraes L.A.B."/>
            <person name="Zucchi T.D."/>
        </authorList>
    </citation>
    <scope>NUCLEOTIDE SEQUENCE [LARGE SCALE GENOMIC DNA]</scope>
    <source>
        <strain evidence="1 2">NCIMB 14900</strain>
    </source>
</reference>
<dbReference type="PANTHER" id="PTHR38436:SF1">
    <property type="entry name" value="ESTER CYCLASE"/>
    <property type="match status" value="1"/>
</dbReference>
<name>A0ABZ1IE91_9PSEU</name>
<keyword evidence="2" id="KW-1185">Reference proteome</keyword>
<dbReference type="RefSeq" id="WP_326834811.1">
    <property type="nucleotide sequence ID" value="NZ_CP142149.1"/>
</dbReference>
<dbReference type="SUPFAM" id="SSF54427">
    <property type="entry name" value="NTF2-like"/>
    <property type="match status" value="1"/>
</dbReference>
<dbReference type="EMBL" id="CP142149">
    <property type="protein sequence ID" value="WSE32003.1"/>
    <property type="molecule type" value="Genomic_DNA"/>
</dbReference>
<dbReference type="InterPro" id="IPR032710">
    <property type="entry name" value="NTF2-like_dom_sf"/>
</dbReference>
<dbReference type="InterPro" id="IPR009959">
    <property type="entry name" value="Cyclase_SnoaL-like"/>
</dbReference>
<evidence type="ECO:0000313" key="1">
    <source>
        <dbReference type="EMBL" id="WSE32003.1"/>
    </source>
</evidence>
<dbReference type="Gene3D" id="3.10.450.50">
    <property type="match status" value="1"/>
</dbReference>
<gene>
    <name evidence="1" type="ORF">VSH64_07760</name>
</gene>
<accession>A0ABZ1IE91</accession>
<dbReference type="Proteomes" id="UP001330812">
    <property type="component" value="Chromosome"/>
</dbReference>